<gene>
    <name evidence="1" type="ORF">COO91_09888</name>
</gene>
<accession>A0A2K8T7N3</accession>
<sequence>MQPSKLIGLAAVLNLLLLTLVLGVAFYGATRPNSSQTIEYSPEEGRRIESVRANTKKPIFRRIPHPPATY</sequence>
<organism evidence="1 2">
    <name type="scientific">Nostoc flagelliforme CCNUN1</name>
    <dbReference type="NCBI Taxonomy" id="2038116"/>
    <lineage>
        <taxon>Bacteria</taxon>
        <taxon>Bacillati</taxon>
        <taxon>Cyanobacteriota</taxon>
        <taxon>Cyanophyceae</taxon>
        <taxon>Nostocales</taxon>
        <taxon>Nostocaceae</taxon>
        <taxon>Nostoc</taxon>
    </lineage>
</organism>
<geneLocation type="plasmid" evidence="2">
    <name>pnfsy06</name>
</geneLocation>
<dbReference type="Proteomes" id="UP000232003">
    <property type="component" value="Plasmid pNFSY06"/>
</dbReference>
<proteinExistence type="predicted"/>
<dbReference type="KEGG" id="nfl:COO91_09888"/>
<evidence type="ECO:0000313" key="1">
    <source>
        <dbReference type="EMBL" id="AUB43704.1"/>
    </source>
</evidence>
<reference evidence="1 2" key="1">
    <citation type="submission" date="2017-11" db="EMBL/GenBank/DDBJ databases">
        <title>Complete genome of a free-living desiccation-tolerant cyanobacterium and its photosynthetic adaptation to extreme terrestrial habitat.</title>
        <authorList>
            <person name="Shang J."/>
        </authorList>
    </citation>
    <scope>NUCLEOTIDE SEQUENCE [LARGE SCALE GENOMIC DNA]</scope>
    <source>
        <strain evidence="1 2">CCNUN1</strain>
        <plasmid evidence="2">pnfsy06</plasmid>
    </source>
</reference>
<name>A0A2K8T7N3_9NOSO</name>
<evidence type="ECO:0000313" key="2">
    <source>
        <dbReference type="Proteomes" id="UP000232003"/>
    </source>
</evidence>
<protein>
    <submittedName>
        <fullName evidence="1">Uncharacterized protein</fullName>
    </submittedName>
</protein>
<dbReference type="EMBL" id="CP024791">
    <property type="protein sequence ID" value="AUB43704.1"/>
    <property type="molecule type" value="Genomic_DNA"/>
</dbReference>
<keyword evidence="2" id="KW-1185">Reference proteome</keyword>
<keyword evidence="1" id="KW-0614">Plasmid</keyword>
<dbReference type="AlphaFoldDB" id="A0A2K8T7N3"/>